<reference evidence="1" key="1">
    <citation type="journal article" date="2023" name="Insect Mol. Biol.">
        <title>Genome sequencing provides insights into the evolution of gene families encoding plant cell wall-degrading enzymes in longhorned beetles.</title>
        <authorList>
            <person name="Shin N.R."/>
            <person name="Okamura Y."/>
            <person name="Kirsch R."/>
            <person name="Pauchet Y."/>
        </authorList>
    </citation>
    <scope>NUCLEOTIDE SEQUENCE</scope>
    <source>
        <strain evidence="1">MMC_N1</strain>
    </source>
</reference>
<dbReference type="Proteomes" id="UP001162164">
    <property type="component" value="Unassembled WGS sequence"/>
</dbReference>
<keyword evidence="2" id="KW-1185">Reference proteome</keyword>
<organism evidence="1 2">
    <name type="scientific">Molorchus minor</name>
    <dbReference type="NCBI Taxonomy" id="1323400"/>
    <lineage>
        <taxon>Eukaryota</taxon>
        <taxon>Metazoa</taxon>
        <taxon>Ecdysozoa</taxon>
        <taxon>Arthropoda</taxon>
        <taxon>Hexapoda</taxon>
        <taxon>Insecta</taxon>
        <taxon>Pterygota</taxon>
        <taxon>Neoptera</taxon>
        <taxon>Endopterygota</taxon>
        <taxon>Coleoptera</taxon>
        <taxon>Polyphaga</taxon>
        <taxon>Cucujiformia</taxon>
        <taxon>Chrysomeloidea</taxon>
        <taxon>Cerambycidae</taxon>
        <taxon>Lamiinae</taxon>
        <taxon>Monochamini</taxon>
        <taxon>Molorchus</taxon>
    </lineage>
</organism>
<comment type="caution">
    <text evidence="1">The sequence shown here is derived from an EMBL/GenBank/DDBJ whole genome shotgun (WGS) entry which is preliminary data.</text>
</comment>
<accession>A0ABQ9IQI8</accession>
<evidence type="ECO:0000313" key="2">
    <source>
        <dbReference type="Proteomes" id="UP001162164"/>
    </source>
</evidence>
<gene>
    <name evidence="1" type="ORF">NQ317_001068</name>
</gene>
<evidence type="ECO:0000313" key="1">
    <source>
        <dbReference type="EMBL" id="KAJ8953123.1"/>
    </source>
</evidence>
<evidence type="ECO:0008006" key="3">
    <source>
        <dbReference type="Google" id="ProtNLM"/>
    </source>
</evidence>
<dbReference type="EMBL" id="JAPWTJ010003687">
    <property type="protein sequence ID" value="KAJ8953123.1"/>
    <property type="molecule type" value="Genomic_DNA"/>
</dbReference>
<proteinExistence type="predicted"/>
<sequence>MVERWQHKWNNGNYGRWTFALIPDIKDWINRPHGEVVHYLTQALSGHGNFRKIPVYERRRVDSDECVYCKAVDDAEHTLFRCYRWEEARTAFEK</sequence>
<protein>
    <recommendedName>
        <fullName evidence="3">Reverse transcriptase zinc-binding domain-containing protein</fullName>
    </recommendedName>
</protein>
<name>A0ABQ9IQI8_9CUCU</name>